<reference evidence="13" key="1">
    <citation type="submission" date="2016-10" db="EMBL/GenBank/DDBJ databases">
        <authorList>
            <person name="Varghese N."/>
            <person name="Submissions S."/>
        </authorList>
    </citation>
    <scope>NUCLEOTIDE SEQUENCE [LARGE SCALE GENOMIC DNA]</scope>
    <source>
        <strain evidence="13">DSM 11706</strain>
    </source>
</reference>
<dbReference type="STRING" id="126156.SAMN05421670_1201"/>
<dbReference type="PANTHER" id="PTHR11741">
    <property type="entry name" value="ELONGATION FACTOR TS"/>
    <property type="match status" value="1"/>
</dbReference>
<comment type="function">
    <text evidence="7 8 9">Associates with the EF-Tu.GDP complex and induces the exchange of GDP to GTP. It remains bound to the aminoacyl-tRNA.EF-Tu.GTP complex up to the GTP hydrolysis stage on the ribosome.</text>
</comment>
<dbReference type="InterPro" id="IPR009060">
    <property type="entry name" value="UBA-like_sf"/>
</dbReference>
<dbReference type="InterPro" id="IPR014039">
    <property type="entry name" value="Transl_elong_EFTs/EF1B_dimer"/>
</dbReference>
<dbReference type="GO" id="GO:0005737">
    <property type="term" value="C:cytoplasm"/>
    <property type="evidence" value="ECO:0007669"/>
    <property type="project" value="UniProtKB-SubCell"/>
</dbReference>
<evidence type="ECO:0000256" key="8">
    <source>
        <dbReference type="HAMAP-Rule" id="MF_00050"/>
    </source>
</evidence>
<dbReference type="Gene3D" id="1.10.286.20">
    <property type="match status" value="1"/>
</dbReference>
<evidence type="ECO:0000256" key="7">
    <source>
        <dbReference type="ARBA" id="ARBA00025453"/>
    </source>
</evidence>
<keyword evidence="6 8" id="KW-0648">Protein biosynthesis</keyword>
<keyword evidence="5 8" id="KW-0251">Elongation factor</keyword>
<dbReference type="CDD" id="cd14275">
    <property type="entry name" value="UBA_EF-Ts"/>
    <property type="match status" value="1"/>
</dbReference>
<evidence type="ECO:0000313" key="12">
    <source>
        <dbReference type="EMBL" id="SFQ17356.1"/>
    </source>
</evidence>
<dbReference type="InterPro" id="IPR036402">
    <property type="entry name" value="EF-Ts_dimer_sf"/>
</dbReference>
<organism evidence="12 13">
    <name type="scientific">Psychrobacillus psychrotolerans</name>
    <dbReference type="NCBI Taxonomy" id="126156"/>
    <lineage>
        <taxon>Bacteria</taxon>
        <taxon>Bacillati</taxon>
        <taxon>Bacillota</taxon>
        <taxon>Bacilli</taxon>
        <taxon>Bacillales</taxon>
        <taxon>Bacillaceae</taxon>
        <taxon>Psychrobacillus</taxon>
    </lineage>
</organism>
<protein>
    <recommendedName>
        <fullName evidence="3 8">Elongation factor Ts</fullName>
        <shortName evidence="8">EF-Ts</shortName>
    </recommendedName>
</protein>
<dbReference type="PANTHER" id="PTHR11741:SF0">
    <property type="entry name" value="ELONGATION FACTOR TS, MITOCHONDRIAL"/>
    <property type="match status" value="1"/>
</dbReference>
<evidence type="ECO:0000256" key="9">
    <source>
        <dbReference type="RuleBase" id="RU000642"/>
    </source>
</evidence>
<evidence type="ECO:0000256" key="1">
    <source>
        <dbReference type="ARBA" id="ARBA00004496"/>
    </source>
</evidence>
<feature type="domain" description="Translation elongation factor EFTs/EF1B dimerisation" evidence="11">
    <location>
        <begin position="70"/>
        <end position="274"/>
    </location>
</feature>
<sequence length="294" mass="32138">MAVTAQMVKELREKTGAGMMDCKKALVESDGNLEAAIDFLREKGLSSAAKKADRIAAEGTTFIQVEGNKAVLLEMNAETDFVSKNESFQHLVKTVASHLLATEPASVEEALPTIIEEGLTVENLISNAVAKIGEKITLRRFVIENKTDADAFGPYLHMGGRIGVLTVIEGSTDEQAAKDVAMHIAALNPSYISRDEVSAEEVEHERKILTEQALNEGKPENIVAKMVEGRLGKYFEEVCVLDQSFVKNPDQKVKTFVESTGGKLVSFTRYAVGEGIEKREDNFAEEVMNQVKGN</sequence>
<dbReference type="Proteomes" id="UP000198734">
    <property type="component" value="Unassembled WGS sequence"/>
</dbReference>
<evidence type="ECO:0000256" key="5">
    <source>
        <dbReference type="ARBA" id="ARBA00022768"/>
    </source>
</evidence>
<dbReference type="SUPFAM" id="SSF46934">
    <property type="entry name" value="UBA-like"/>
    <property type="match status" value="1"/>
</dbReference>
<dbReference type="InterPro" id="IPR001816">
    <property type="entry name" value="Transl_elong_EFTs/EF1B"/>
</dbReference>
<dbReference type="InterPro" id="IPR018101">
    <property type="entry name" value="Transl_elong_Ts_CS"/>
</dbReference>
<name>A0A1I5WDF2_9BACI</name>
<comment type="similarity">
    <text evidence="2 8 9">Belongs to the EF-Ts family.</text>
</comment>
<proteinExistence type="inferred from homology"/>
<evidence type="ECO:0000313" key="13">
    <source>
        <dbReference type="Proteomes" id="UP000198734"/>
    </source>
</evidence>
<feature type="region of interest" description="Involved in Mg(2+) ion dislocation from EF-Tu" evidence="8">
    <location>
        <begin position="79"/>
        <end position="82"/>
    </location>
</feature>
<dbReference type="NCBIfam" id="TIGR00116">
    <property type="entry name" value="tsf"/>
    <property type="match status" value="1"/>
</dbReference>
<dbReference type="Pfam" id="PF00889">
    <property type="entry name" value="EF_TS"/>
    <property type="match status" value="1"/>
</dbReference>
<dbReference type="HAMAP" id="MF_00050">
    <property type="entry name" value="EF_Ts"/>
    <property type="match status" value="1"/>
</dbReference>
<evidence type="ECO:0000256" key="4">
    <source>
        <dbReference type="ARBA" id="ARBA00022490"/>
    </source>
</evidence>
<dbReference type="PROSITE" id="PS01126">
    <property type="entry name" value="EF_TS_1"/>
    <property type="match status" value="1"/>
</dbReference>
<evidence type="ECO:0000256" key="10">
    <source>
        <dbReference type="RuleBase" id="RU000643"/>
    </source>
</evidence>
<dbReference type="FunFam" id="1.10.8.10:FF:000001">
    <property type="entry name" value="Elongation factor Ts"/>
    <property type="match status" value="1"/>
</dbReference>
<dbReference type="GO" id="GO:0003746">
    <property type="term" value="F:translation elongation factor activity"/>
    <property type="evidence" value="ECO:0007669"/>
    <property type="project" value="UniProtKB-UniRule"/>
</dbReference>
<dbReference type="EMBL" id="FOXU01000001">
    <property type="protein sequence ID" value="SFQ17356.1"/>
    <property type="molecule type" value="Genomic_DNA"/>
</dbReference>
<dbReference type="SUPFAM" id="SSF54713">
    <property type="entry name" value="Elongation factor Ts (EF-Ts), dimerisation domain"/>
    <property type="match status" value="2"/>
</dbReference>
<dbReference type="Gene3D" id="3.30.479.20">
    <property type="entry name" value="Elongation factor Ts, dimerisation domain"/>
    <property type="match status" value="2"/>
</dbReference>
<evidence type="ECO:0000256" key="2">
    <source>
        <dbReference type="ARBA" id="ARBA00005532"/>
    </source>
</evidence>
<dbReference type="OrthoDB" id="9808348at2"/>
<dbReference type="FunFam" id="1.10.286.20:FF:000003">
    <property type="entry name" value="Elongation factor Ts"/>
    <property type="match status" value="1"/>
</dbReference>
<evidence type="ECO:0000256" key="6">
    <source>
        <dbReference type="ARBA" id="ARBA00022917"/>
    </source>
</evidence>
<evidence type="ECO:0000259" key="11">
    <source>
        <dbReference type="Pfam" id="PF00889"/>
    </source>
</evidence>
<dbReference type="Gene3D" id="1.10.8.10">
    <property type="entry name" value="DNA helicase RuvA subunit, C-terminal domain"/>
    <property type="match status" value="1"/>
</dbReference>
<accession>A0A1I5WDF2</accession>
<dbReference type="PROSITE" id="PS01127">
    <property type="entry name" value="EF_TS_2"/>
    <property type="match status" value="1"/>
</dbReference>
<dbReference type="AlphaFoldDB" id="A0A1I5WDF2"/>
<keyword evidence="4 8" id="KW-0963">Cytoplasm</keyword>
<comment type="subcellular location">
    <subcellularLocation>
        <location evidence="1 8 10">Cytoplasm</location>
    </subcellularLocation>
</comment>
<gene>
    <name evidence="8" type="primary">tsf</name>
    <name evidence="12" type="ORF">SAMN05421670_1201</name>
</gene>
<keyword evidence="13" id="KW-1185">Reference proteome</keyword>
<dbReference type="RefSeq" id="WP_093535099.1">
    <property type="nucleotide sequence ID" value="NZ_CP183885.1"/>
</dbReference>
<evidence type="ECO:0000256" key="3">
    <source>
        <dbReference type="ARBA" id="ARBA00016956"/>
    </source>
</evidence>